<proteinExistence type="predicted"/>
<name>A0AAD5JHY3_ACENE</name>
<sequence>MTPIRMMIIKGIDIERERRSKGRFDWPSTVCSLLFDPTQTDDWVPRSSDQAPTSDQSPRSTNQISDLVVPIVQVSGKAPSSSPAKPTDQSLRLFTLNRYIVLTNSDEKVLEKGSTPDHDTYYFGKALESFGQAFEIPPSVEMADSVEQTDVIARSQTEPAFSRVDTAAAYPREVTEGALRRSLVIAETKAYVAIESLNVLSLKSSQFQANVARTELKFLEL</sequence>
<dbReference type="EMBL" id="JAJSOW010000001">
    <property type="protein sequence ID" value="KAI9200906.1"/>
    <property type="molecule type" value="Genomic_DNA"/>
</dbReference>
<evidence type="ECO:0000313" key="2">
    <source>
        <dbReference type="EMBL" id="KAI9200906.1"/>
    </source>
</evidence>
<accession>A0AAD5JHY3</accession>
<comment type="caution">
    <text evidence="2">The sequence shown here is derived from an EMBL/GenBank/DDBJ whole genome shotgun (WGS) entry which is preliminary data.</text>
</comment>
<gene>
    <name evidence="2" type="ORF">LWI28_014926</name>
</gene>
<keyword evidence="3" id="KW-1185">Reference proteome</keyword>
<dbReference type="Proteomes" id="UP001064489">
    <property type="component" value="Chromosome 9"/>
</dbReference>
<evidence type="ECO:0000256" key="1">
    <source>
        <dbReference type="SAM" id="MobiDB-lite"/>
    </source>
</evidence>
<feature type="region of interest" description="Disordered" evidence="1">
    <location>
        <begin position="41"/>
        <end position="65"/>
    </location>
</feature>
<reference evidence="2" key="1">
    <citation type="journal article" date="2022" name="Plant J.">
        <title>Strategies of tolerance reflected in two North American maple genomes.</title>
        <authorList>
            <person name="McEvoy S.L."/>
            <person name="Sezen U.U."/>
            <person name="Trouern-Trend A."/>
            <person name="McMahon S.M."/>
            <person name="Schaberg P.G."/>
            <person name="Yang J."/>
            <person name="Wegrzyn J.L."/>
            <person name="Swenson N.G."/>
        </authorList>
    </citation>
    <scope>NUCLEOTIDE SEQUENCE</scope>
    <source>
        <strain evidence="2">91603</strain>
    </source>
</reference>
<evidence type="ECO:0000313" key="3">
    <source>
        <dbReference type="Proteomes" id="UP001064489"/>
    </source>
</evidence>
<organism evidence="2 3">
    <name type="scientific">Acer negundo</name>
    <name type="common">Box elder</name>
    <dbReference type="NCBI Taxonomy" id="4023"/>
    <lineage>
        <taxon>Eukaryota</taxon>
        <taxon>Viridiplantae</taxon>
        <taxon>Streptophyta</taxon>
        <taxon>Embryophyta</taxon>
        <taxon>Tracheophyta</taxon>
        <taxon>Spermatophyta</taxon>
        <taxon>Magnoliopsida</taxon>
        <taxon>eudicotyledons</taxon>
        <taxon>Gunneridae</taxon>
        <taxon>Pentapetalae</taxon>
        <taxon>rosids</taxon>
        <taxon>malvids</taxon>
        <taxon>Sapindales</taxon>
        <taxon>Sapindaceae</taxon>
        <taxon>Hippocastanoideae</taxon>
        <taxon>Acereae</taxon>
        <taxon>Acer</taxon>
    </lineage>
</organism>
<reference evidence="2" key="2">
    <citation type="submission" date="2023-02" db="EMBL/GenBank/DDBJ databases">
        <authorList>
            <person name="Swenson N.G."/>
            <person name="Wegrzyn J.L."/>
            <person name="Mcevoy S.L."/>
        </authorList>
    </citation>
    <scope>NUCLEOTIDE SEQUENCE</scope>
    <source>
        <strain evidence="2">91603</strain>
        <tissue evidence="2">Leaf</tissue>
    </source>
</reference>
<dbReference type="AlphaFoldDB" id="A0AAD5JHY3"/>
<protein>
    <submittedName>
        <fullName evidence="2">Uncharacterized protein</fullName>
    </submittedName>
</protein>